<reference evidence="1 2" key="1">
    <citation type="submission" date="2019-03" db="EMBL/GenBank/DDBJ databases">
        <title>Metabolic potential of uncultured bacteria and archaea associated with petroleum seepage in deep-sea sediments.</title>
        <authorList>
            <person name="Dong X."/>
            <person name="Hubert C."/>
        </authorList>
    </citation>
    <scope>NUCLEOTIDE SEQUENCE [LARGE SCALE GENOMIC DNA]</scope>
    <source>
        <strain evidence="1">E29_bin36</strain>
    </source>
</reference>
<name>A0A523XN09_UNCT6</name>
<dbReference type="EMBL" id="SOIP01000309">
    <property type="protein sequence ID" value="TET80688.1"/>
    <property type="molecule type" value="Genomic_DNA"/>
</dbReference>
<gene>
    <name evidence="1" type="ORF">E3J38_05145</name>
</gene>
<dbReference type="InterPro" id="IPR007922">
    <property type="entry name" value="DciA-like"/>
</dbReference>
<evidence type="ECO:0000313" key="2">
    <source>
        <dbReference type="Proteomes" id="UP000315534"/>
    </source>
</evidence>
<proteinExistence type="predicted"/>
<dbReference type="PANTHER" id="PTHR36456">
    <property type="entry name" value="UPF0232 PROTEIN SCO3875"/>
    <property type="match status" value="1"/>
</dbReference>
<organism evidence="1 2">
    <name type="scientific">candidate division TA06 bacterium</name>
    <dbReference type="NCBI Taxonomy" id="2250710"/>
    <lineage>
        <taxon>Bacteria</taxon>
        <taxon>Bacteria division TA06</taxon>
    </lineage>
</organism>
<accession>A0A523XN09</accession>
<evidence type="ECO:0000313" key="1">
    <source>
        <dbReference type="EMBL" id="TET80688.1"/>
    </source>
</evidence>
<dbReference type="Pfam" id="PF05258">
    <property type="entry name" value="DciA"/>
    <property type="match status" value="1"/>
</dbReference>
<comment type="caution">
    <text evidence="1">The sequence shown here is derived from an EMBL/GenBank/DDBJ whole genome shotgun (WGS) entry which is preliminary data.</text>
</comment>
<dbReference type="PANTHER" id="PTHR36456:SF1">
    <property type="entry name" value="UPF0232 PROTEIN SCO3875"/>
    <property type="match status" value="1"/>
</dbReference>
<dbReference type="Proteomes" id="UP000315534">
    <property type="component" value="Unassembled WGS sequence"/>
</dbReference>
<protein>
    <submittedName>
        <fullName evidence="1">DUF721 domain-containing protein</fullName>
    </submittedName>
</protein>
<sequence length="100" mass="11155">MERIGKILDSLVDTLGLKKKINEEKVMALWEKAVNRRVAERTRPIKIQGSKLLVEVSGSSWRNELIFLKPELIRKLNSMVGRVVIDDIIFVAGAGPGSQG</sequence>
<dbReference type="AlphaFoldDB" id="A0A523XN09"/>